<proteinExistence type="inferred from homology"/>
<keyword evidence="5" id="KW-1185">Reference proteome</keyword>
<comment type="similarity">
    <text evidence="1">Belongs to the proteasome subunit p55 family.</text>
</comment>
<organism evidence="4 5">
    <name type="scientific">Necator americanus</name>
    <name type="common">Human hookworm</name>
    <dbReference type="NCBI Taxonomy" id="51031"/>
    <lineage>
        <taxon>Eukaryota</taxon>
        <taxon>Metazoa</taxon>
        <taxon>Ecdysozoa</taxon>
        <taxon>Nematoda</taxon>
        <taxon>Chromadorea</taxon>
        <taxon>Rhabditida</taxon>
        <taxon>Rhabditina</taxon>
        <taxon>Rhabditomorpha</taxon>
        <taxon>Strongyloidea</taxon>
        <taxon>Ancylostomatidae</taxon>
        <taxon>Bunostominae</taxon>
        <taxon>Necator</taxon>
    </lineage>
</organism>
<evidence type="ECO:0000256" key="1">
    <source>
        <dbReference type="ARBA" id="ARBA00006397"/>
    </source>
</evidence>
<name>A0ABR1C3U5_NECAM</name>
<dbReference type="InterPro" id="IPR036388">
    <property type="entry name" value="WH-like_DNA-bd_sf"/>
</dbReference>
<gene>
    <name evidence="4" type="primary">Necator_chrII.g4240</name>
    <name evidence="4" type="ORF">RB195_016448</name>
</gene>
<dbReference type="PANTHER" id="PTHR10855:SF1">
    <property type="entry name" value="26S PROTEASOME NON-ATPASE REGULATORY SUBUNIT 12"/>
    <property type="match status" value="1"/>
</dbReference>
<reference evidence="4 5" key="1">
    <citation type="submission" date="2023-08" db="EMBL/GenBank/DDBJ databases">
        <title>A Necator americanus chromosomal reference genome.</title>
        <authorList>
            <person name="Ilik V."/>
            <person name="Petrzelkova K.J."/>
            <person name="Pardy F."/>
            <person name="Fuh T."/>
            <person name="Niatou-Singa F.S."/>
            <person name="Gouil Q."/>
            <person name="Baker L."/>
            <person name="Ritchie M.E."/>
            <person name="Jex A.R."/>
            <person name="Gazzola D."/>
            <person name="Li H."/>
            <person name="Toshio Fujiwara R."/>
            <person name="Zhan B."/>
            <person name="Aroian R.V."/>
            <person name="Pafco B."/>
            <person name="Schwarz E.M."/>
        </authorList>
    </citation>
    <scope>NUCLEOTIDE SEQUENCE [LARGE SCALE GENOMIC DNA]</scope>
    <source>
        <strain evidence="4 5">Aroian</strain>
        <tissue evidence="4">Whole animal</tissue>
    </source>
</reference>
<dbReference type="Gene3D" id="1.10.10.10">
    <property type="entry name" value="Winged helix-like DNA-binding domain superfamily/Winged helix DNA-binding domain"/>
    <property type="match status" value="1"/>
</dbReference>
<dbReference type="EMBL" id="JAVFWL010000002">
    <property type="protein sequence ID" value="KAK6732078.1"/>
    <property type="molecule type" value="Genomic_DNA"/>
</dbReference>
<dbReference type="InterPro" id="IPR000717">
    <property type="entry name" value="PCI_dom"/>
</dbReference>
<dbReference type="Proteomes" id="UP001303046">
    <property type="component" value="Unassembled WGS sequence"/>
</dbReference>
<protein>
    <recommendedName>
        <fullName evidence="3">PCI domain-containing protein</fullName>
    </recommendedName>
</protein>
<keyword evidence="2" id="KW-0647">Proteasome</keyword>
<dbReference type="InterPro" id="IPR054559">
    <property type="entry name" value="PSMD12-CSN4-like_N"/>
</dbReference>
<evidence type="ECO:0000256" key="2">
    <source>
        <dbReference type="ARBA" id="ARBA00022942"/>
    </source>
</evidence>
<dbReference type="Pfam" id="PF18098">
    <property type="entry name" value="RPN5_C"/>
    <property type="match status" value="1"/>
</dbReference>
<evidence type="ECO:0000259" key="3">
    <source>
        <dbReference type="SMART" id="SM00088"/>
    </source>
</evidence>
<dbReference type="InterPro" id="IPR040896">
    <property type="entry name" value="RPN5_C"/>
</dbReference>
<dbReference type="PANTHER" id="PTHR10855">
    <property type="entry name" value="26S PROTEASOME NON-ATPASE REGULATORY SUBUNIT 12/COP9 SIGNALOSOME COMPLEX SUBUNIT 4"/>
    <property type="match status" value="1"/>
</dbReference>
<comment type="caution">
    <text evidence="4">The sequence shown here is derived from an EMBL/GenBank/DDBJ whole genome shotgun (WGS) entry which is preliminary data.</text>
</comment>
<dbReference type="InterPro" id="IPR040134">
    <property type="entry name" value="PSMD12/CSN4"/>
</dbReference>
<dbReference type="Pfam" id="PF22241">
    <property type="entry name" value="PSMD12-CSN4_N"/>
    <property type="match status" value="1"/>
</dbReference>
<dbReference type="SUPFAM" id="SSF46785">
    <property type="entry name" value="Winged helix' DNA-binding domain"/>
    <property type="match status" value="1"/>
</dbReference>
<sequence length="496" mass="57020">MFKERKEFALGFLMSDSKSVKVDPIKSGGRTDQELMAHLAAQVGDGRLFKMDVDYASQVDEAIPKANAIAAKGDVAGALDSLANLEKLSRLGSDMKSNTRIVQHMVKLCFDGKKWDLLNDTILTLSKKRLIIKMAIAKMVRDACEMVEKMPNEEVKMKLVDTLRTVTAGKIYVEVERARLTSLVVKKLEAEGKLEEATNLILELQVETYGSMEIKEKVEFLLEQMRFTVARADYIRASIISNKISTKFFNSDKEDVQDLKLRFYNLMITIGLQDSKYLEVCRHYRAIFDTPKIAADTEKSRMVLKCAVMYCLLAPHTNEQWDLLNRIAIMREMELVPEYKALVELFINQELISWKNVIVRHYEKTLKKIPGTGIFDGKDGEKRWKDFHMRVGEHNMRMISKYYTQITFDRLAELLDFPLNDMESFLCNLIVTGAITDAKIHRPSRVVNLRARKANLEQLDQWASNVHKLTETLNKVSHLILKEQMVHRNLDAMQVN</sequence>
<accession>A0ABR1C3U5</accession>
<dbReference type="InterPro" id="IPR036390">
    <property type="entry name" value="WH_DNA-bd_sf"/>
</dbReference>
<feature type="domain" description="PCI" evidence="3">
    <location>
        <begin position="382"/>
        <end position="469"/>
    </location>
</feature>
<evidence type="ECO:0000313" key="5">
    <source>
        <dbReference type="Proteomes" id="UP001303046"/>
    </source>
</evidence>
<evidence type="ECO:0000313" key="4">
    <source>
        <dbReference type="EMBL" id="KAK6732078.1"/>
    </source>
</evidence>
<dbReference type="SMART" id="SM00088">
    <property type="entry name" value="PINT"/>
    <property type="match status" value="1"/>
</dbReference>
<dbReference type="Pfam" id="PF01399">
    <property type="entry name" value="PCI"/>
    <property type="match status" value="1"/>
</dbReference>